<organism evidence="9">
    <name type="scientific">Dissoconium aciculare CBS 342.82</name>
    <dbReference type="NCBI Taxonomy" id="1314786"/>
    <lineage>
        <taxon>Eukaryota</taxon>
        <taxon>Fungi</taxon>
        <taxon>Dikarya</taxon>
        <taxon>Ascomycota</taxon>
        <taxon>Pezizomycotina</taxon>
        <taxon>Dothideomycetes</taxon>
        <taxon>Dothideomycetidae</taxon>
        <taxon>Mycosphaerellales</taxon>
        <taxon>Dissoconiaceae</taxon>
        <taxon>Dissoconium</taxon>
    </lineage>
</organism>
<name>A0A6J3LR83_9PEZI</name>
<evidence type="ECO:0000256" key="4">
    <source>
        <dbReference type="ARBA" id="ARBA00023136"/>
    </source>
</evidence>
<feature type="transmembrane region" description="Helical" evidence="6">
    <location>
        <begin position="506"/>
        <end position="525"/>
    </location>
</feature>
<evidence type="ECO:0000256" key="2">
    <source>
        <dbReference type="ARBA" id="ARBA00022692"/>
    </source>
</evidence>
<gene>
    <name evidence="9" type="ORF">K489DRAFT_96241</name>
</gene>
<reference evidence="9" key="2">
    <citation type="submission" date="2020-04" db="EMBL/GenBank/DDBJ databases">
        <authorList>
            <consortium name="NCBI Genome Project"/>
        </authorList>
    </citation>
    <scope>NUCLEOTIDE SEQUENCE</scope>
    <source>
        <strain evidence="9">CBS 342.82</strain>
    </source>
</reference>
<evidence type="ECO:0000313" key="8">
    <source>
        <dbReference type="Proteomes" id="UP000504637"/>
    </source>
</evidence>
<proteinExistence type="predicted"/>
<dbReference type="PANTHER" id="PTHR23502:SF29">
    <property type="entry name" value="TRANSPORTER, PUTATIVE (AFU_ORTHOLOGUE AFUA_6G06680)-RELATED"/>
    <property type="match status" value="1"/>
</dbReference>
<feature type="compositionally biased region" description="Basic and acidic residues" evidence="5">
    <location>
        <begin position="294"/>
        <end position="305"/>
    </location>
</feature>
<evidence type="ECO:0000256" key="3">
    <source>
        <dbReference type="ARBA" id="ARBA00022989"/>
    </source>
</evidence>
<evidence type="ECO:0000259" key="7">
    <source>
        <dbReference type="PROSITE" id="PS50850"/>
    </source>
</evidence>
<feature type="transmembrane region" description="Helical" evidence="6">
    <location>
        <begin position="227"/>
        <end position="247"/>
    </location>
</feature>
<keyword evidence="4 6" id="KW-0472">Membrane</keyword>
<reference evidence="9" key="3">
    <citation type="submission" date="2025-08" db="UniProtKB">
        <authorList>
            <consortium name="RefSeq"/>
        </authorList>
    </citation>
    <scope>IDENTIFICATION</scope>
    <source>
        <strain evidence="9">CBS 342.82</strain>
    </source>
</reference>
<feature type="transmembrane region" description="Helical" evidence="6">
    <location>
        <begin position="167"/>
        <end position="191"/>
    </location>
</feature>
<feature type="transmembrane region" description="Helical" evidence="6">
    <location>
        <begin position="537"/>
        <end position="557"/>
    </location>
</feature>
<dbReference type="Proteomes" id="UP000504637">
    <property type="component" value="Unplaced"/>
</dbReference>
<feature type="domain" description="Major facilitator superfamily (MFS) profile" evidence="7">
    <location>
        <begin position="71"/>
        <end position="577"/>
    </location>
</feature>
<dbReference type="PANTHER" id="PTHR23502">
    <property type="entry name" value="MAJOR FACILITATOR SUPERFAMILY"/>
    <property type="match status" value="1"/>
</dbReference>
<dbReference type="InterPro" id="IPR036259">
    <property type="entry name" value="MFS_trans_sf"/>
</dbReference>
<keyword evidence="3 6" id="KW-1133">Transmembrane helix</keyword>
<feature type="transmembrane region" description="Helical" evidence="6">
    <location>
        <begin position="399"/>
        <end position="420"/>
    </location>
</feature>
<reference evidence="9" key="1">
    <citation type="submission" date="2020-01" db="EMBL/GenBank/DDBJ databases">
        <authorList>
            <consortium name="DOE Joint Genome Institute"/>
            <person name="Haridas S."/>
            <person name="Albert R."/>
            <person name="Binder M."/>
            <person name="Bloem J."/>
            <person name="Labutti K."/>
            <person name="Salamov A."/>
            <person name="Andreopoulos B."/>
            <person name="Baker S.E."/>
            <person name="Barry K."/>
            <person name="Bills G."/>
            <person name="Bluhm B.H."/>
            <person name="Cannon C."/>
            <person name="Castanera R."/>
            <person name="Culley D.E."/>
            <person name="Daum C."/>
            <person name="Ezra D."/>
            <person name="Gonzalez J.B."/>
            <person name="Henrissat B."/>
            <person name="Kuo A."/>
            <person name="Liang C."/>
            <person name="Lipzen A."/>
            <person name="Lutzoni F."/>
            <person name="Magnuson J."/>
            <person name="Mondo S."/>
            <person name="Nolan M."/>
            <person name="Ohm R."/>
            <person name="Pangilinan J."/>
            <person name="Park H.-J."/>
            <person name="Ramirez L."/>
            <person name="Alfaro M."/>
            <person name="Sun H."/>
            <person name="Tritt A."/>
            <person name="Yoshinaga Y."/>
            <person name="Zwiers L.-H."/>
            <person name="Turgeon B.G."/>
            <person name="Goodwin S.B."/>
            <person name="Spatafora J.W."/>
            <person name="Crous P.W."/>
            <person name="Grigoriev I.V."/>
        </authorList>
    </citation>
    <scope>NUCLEOTIDE SEQUENCE</scope>
    <source>
        <strain evidence="9">CBS 342.82</strain>
    </source>
</reference>
<dbReference type="GO" id="GO:0022857">
    <property type="term" value="F:transmembrane transporter activity"/>
    <property type="evidence" value="ECO:0007669"/>
    <property type="project" value="InterPro"/>
</dbReference>
<feature type="transmembrane region" description="Helical" evidence="6">
    <location>
        <begin position="441"/>
        <end position="462"/>
    </location>
</feature>
<dbReference type="GeneID" id="54366879"/>
<dbReference type="AlphaFoldDB" id="A0A6J3LR83"/>
<keyword evidence="2 6" id="KW-0812">Transmembrane</keyword>
<evidence type="ECO:0000256" key="5">
    <source>
        <dbReference type="SAM" id="MobiDB-lite"/>
    </source>
</evidence>
<evidence type="ECO:0000256" key="1">
    <source>
        <dbReference type="ARBA" id="ARBA00004141"/>
    </source>
</evidence>
<evidence type="ECO:0000313" key="9">
    <source>
        <dbReference type="RefSeq" id="XP_033455381.1"/>
    </source>
</evidence>
<feature type="transmembrane region" description="Helical" evidence="6">
    <location>
        <begin position="111"/>
        <end position="130"/>
    </location>
</feature>
<feature type="transmembrane region" description="Helical" evidence="6">
    <location>
        <begin position="137"/>
        <end position="155"/>
    </location>
</feature>
<dbReference type="GO" id="GO:0005886">
    <property type="term" value="C:plasma membrane"/>
    <property type="evidence" value="ECO:0007669"/>
    <property type="project" value="TreeGrafter"/>
</dbReference>
<dbReference type="InterPro" id="IPR020846">
    <property type="entry name" value="MFS_dom"/>
</dbReference>
<accession>A0A6J3LR83</accession>
<keyword evidence="8" id="KW-1185">Reference proteome</keyword>
<sequence>MGLGVLEDTKLVPVPGTATLDDLLGRTTAVDVEGGAPLKRAPGSNIILVPQPSDSPDDPLNWPLWRRDMITFFLCLLSVLASTLSPLLAANTLTLLVYYKGQHSITDMALLTGYHLLGVGISGFFVVPLARVWGKRWLILLGTLIIIISSIWGGLSGENYNSLVAARFFQGIGLAPFEGLVNVMVGELYFVHESGVRMALSNLCLFGGAFFTPVIVGKSTASLGWQWTFYLVAIFTAAIFPLVYLFCPETTFDREKAAIASYAFDADSTNSQTNNVVNTDKHTEAVRAMSKQSQETKEKSTESVDRAAIASASAEPHPYPAPGAAQQKLITRKTLALFSGRHDQTNIIKLALRPLPLFFQPAFLWASLIQGAMIAWVAMLGVSLALFTINLGFTEVETGYMYAGAFIGAIVAFGMAGLISDSTARFMTKRNNGVFEPEFRMVLVIPMALFGIGGLFGYGVIAANPAYGWLPLDVFFGFVVGGMTLGAIAAAQYIVDGYRELAIEGLTCLVLFKNLISFGITYKGFDWLRELSARPMFFLFAYVQIGICVSTIPMYIYGKQIRSFFARHDILKMLWLR</sequence>
<feature type="transmembrane region" description="Helical" evidence="6">
    <location>
        <begin position="362"/>
        <end position="387"/>
    </location>
</feature>
<dbReference type="OrthoDB" id="2585655at2759"/>
<dbReference type="Gene3D" id="1.20.1250.20">
    <property type="entry name" value="MFS general substrate transporter like domains"/>
    <property type="match status" value="1"/>
</dbReference>
<dbReference type="PROSITE" id="PS50850">
    <property type="entry name" value="MFS"/>
    <property type="match status" value="1"/>
</dbReference>
<feature type="transmembrane region" description="Helical" evidence="6">
    <location>
        <begin position="474"/>
        <end position="494"/>
    </location>
</feature>
<feature type="transmembrane region" description="Helical" evidence="6">
    <location>
        <begin position="203"/>
        <end position="221"/>
    </location>
</feature>
<comment type="subcellular location">
    <subcellularLocation>
        <location evidence="1">Membrane</location>
        <topology evidence="1">Multi-pass membrane protein</topology>
    </subcellularLocation>
</comment>
<dbReference type="Pfam" id="PF07690">
    <property type="entry name" value="MFS_1"/>
    <property type="match status" value="1"/>
</dbReference>
<feature type="region of interest" description="Disordered" evidence="5">
    <location>
        <begin position="284"/>
        <end position="307"/>
    </location>
</feature>
<feature type="transmembrane region" description="Helical" evidence="6">
    <location>
        <begin position="70"/>
        <end position="99"/>
    </location>
</feature>
<dbReference type="InterPro" id="IPR011701">
    <property type="entry name" value="MFS"/>
</dbReference>
<evidence type="ECO:0000256" key="6">
    <source>
        <dbReference type="SAM" id="Phobius"/>
    </source>
</evidence>
<dbReference type="RefSeq" id="XP_033455381.1">
    <property type="nucleotide sequence ID" value="XM_033609078.1"/>
</dbReference>
<protein>
    <submittedName>
        <fullName evidence="9">MFS general substrate transporter</fullName>
    </submittedName>
</protein>
<dbReference type="SUPFAM" id="SSF103473">
    <property type="entry name" value="MFS general substrate transporter"/>
    <property type="match status" value="1"/>
</dbReference>